<dbReference type="OrthoDB" id="5241938at2759"/>
<proteinExistence type="predicted"/>
<evidence type="ECO:0000313" key="4">
    <source>
        <dbReference type="Proteomes" id="UP000094444"/>
    </source>
</evidence>
<dbReference type="InterPro" id="IPR013087">
    <property type="entry name" value="Znf_C2H2_type"/>
</dbReference>
<evidence type="ECO:0000256" key="1">
    <source>
        <dbReference type="SAM" id="MobiDB-lite"/>
    </source>
</evidence>
<gene>
    <name evidence="3" type="ORF">DHEL01_v210926</name>
</gene>
<feature type="domain" description="C2H2-type" evidence="2">
    <location>
        <begin position="323"/>
        <end position="348"/>
    </location>
</feature>
<comment type="caution">
    <text evidence="3">The sequence shown here is derived from an EMBL/GenBank/DDBJ whole genome shotgun (WGS) entry which is preliminary data.</text>
</comment>
<dbReference type="EMBL" id="MAVT02001531">
    <property type="protein sequence ID" value="POS70683.1"/>
    <property type="molecule type" value="Genomic_DNA"/>
</dbReference>
<sequence length="353" mass="39454">MMAELSVKDGLKAFVEAKAREVEDDWGKWLTEEERQIAMGHLAAFEEEENAFMEDAWNPENQGRLETHIKGLVDELVENARDEANDSGAAADFNEVDVRNRAKVIIGDGPDSTPGSYTLTGKIEEEVPSGNQDAFLEFTIETAESDFLVSYPRDELDDFEVDDDDILGVGEMSQGMVAPSQFVLQHRLGEDVVQSIEEDTEMADCQESGAIHGDSSDDASSVDLFQAMDEAEEDDPDYNQDPKGKQAQKGKQKDSSEHHRHKNNHLWDVVLDAEKPEGTPAGYICKINSCNGWQGKWGGRQTHFETKHPEEWFALTGKRPKVFTCPVEGCGWSTNGVSYLRKHKKDKHGLTEE</sequence>
<dbReference type="SMART" id="SM00355">
    <property type="entry name" value="ZnF_C2H2"/>
    <property type="match status" value="2"/>
</dbReference>
<evidence type="ECO:0000259" key="2">
    <source>
        <dbReference type="SMART" id="SM00355"/>
    </source>
</evidence>
<feature type="region of interest" description="Disordered" evidence="1">
    <location>
        <begin position="231"/>
        <end position="266"/>
    </location>
</feature>
<organism evidence="3 4">
    <name type="scientific">Diaporthe helianthi</name>
    <dbReference type="NCBI Taxonomy" id="158607"/>
    <lineage>
        <taxon>Eukaryota</taxon>
        <taxon>Fungi</taxon>
        <taxon>Dikarya</taxon>
        <taxon>Ascomycota</taxon>
        <taxon>Pezizomycotina</taxon>
        <taxon>Sordariomycetes</taxon>
        <taxon>Sordariomycetidae</taxon>
        <taxon>Diaporthales</taxon>
        <taxon>Diaporthaceae</taxon>
        <taxon>Diaporthe</taxon>
    </lineage>
</organism>
<accession>A0A2P5HKA6</accession>
<evidence type="ECO:0000313" key="3">
    <source>
        <dbReference type="EMBL" id="POS70683.1"/>
    </source>
</evidence>
<dbReference type="InParanoid" id="A0A2P5HKA6"/>
<keyword evidence="4" id="KW-1185">Reference proteome</keyword>
<name>A0A2P5HKA6_DIAHE</name>
<dbReference type="Proteomes" id="UP000094444">
    <property type="component" value="Unassembled WGS sequence"/>
</dbReference>
<reference evidence="3" key="1">
    <citation type="submission" date="2017-09" db="EMBL/GenBank/DDBJ databases">
        <title>Polyketide synthases of a Diaporthe helianthi virulent isolate.</title>
        <authorList>
            <person name="Baroncelli R."/>
        </authorList>
    </citation>
    <scope>NUCLEOTIDE SEQUENCE [LARGE SCALE GENOMIC DNA]</scope>
    <source>
        <strain evidence="3">7/96</strain>
    </source>
</reference>
<dbReference type="AlphaFoldDB" id="A0A2P5HKA6"/>
<feature type="domain" description="C2H2-type" evidence="2">
    <location>
        <begin position="283"/>
        <end position="308"/>
    </location>
</feature>
<protein>
    <recommendedName>
        <fullName evidence="2">C2H2-type domain-containing protein</fullName>
    </recommendedName>
</protein>